<dbReference type="InParanoid" id="A0A5J5EZC1"/>
<dbReference type="Pfam" id="PF20222">
    <property type="entry name" value="DUF6581"/>
    <property type="match status" value="1"/>
</dbReference>
<evidence type="ECO:0000256" key="1">
    <source>
        <dbReference type="ARBA" id="ARBA00004123"/>
    </source>
</evidence>
<evidence type="ECO:0000259" key="8">
    <source>
        <dbReference type="Pfam" id="PF04182"/>
    </source>
</evidence>
<dbReference type="GO" id="GO:0042791">
    <property type="term" value="P:5S class rRNA transcription by RNA polymerase III"/>
    <property type="evidence" value="ECO:0007669"/>
    <property type="project" value="TreeGrafter"/>
</dbReference>
<evidence type="ECO:0000256" key="7">
    <source>
        <dbReference type="SAM" id="MobiDB-lite"/>
    </source>
</evidence>
<feature type="compositionally biased region" description="Polar residues" evidence="7">
    <location>
        <begin position="818"/>
        <end position="828"/>
    </location>
</feature>
<feature type="domain" description="Transcription factor tau subunit sfc3/Tfc3 C-terminal" evidence="9">
    <location>
        <begin position="1327"/>
        <end position="1732"/>
    </location>
</feature>
<feature type="region of interest" description="Disordered" evidence="7">
    <location>
        <begin position="587"/>
        <end position="847"/>
    </location>
</feature>
<dbReference type="GO" id="GO:0000127">
    <property type="term" value="C:transcription factor TFIIIC complex"/>
    <property type="evidence" value="ECO:0007669"/>
    <property type="project" value="InterPro"/>
</dbReference>
<keyword evidence="11" id="KW-1185">Reference proteome</keyword>
<evidence type="ECO:0000313" key="10">
    <source>
        <dbReference type="EMBL" id="KAA8907545.1"/>
    </source>
</evidence>
<feature type="compositionally biased region" description="Basic residues" evidence="7">
    <location>
        <begin position="589"/>
        <end position="602"/>
    </location>
</feature>
<keyword evidence="2" id="KW-0597">Phosphoprotein</keyword>
<comment type="subcellular location">
    <subcellularLocation>
        <location evidence="1">Nucleus</location>
    </subcellularLocation>
</comment>
<keyword evidence="5" id="KW-0539">Nucleus</keyword>
<feature type="region of interest" description="Disordered" evidence="7">
    <location>
        <begin position="1234"/>
        <end position="1264"/>
    </location>
</feature>
<organism evidence="10 11">
    <name type="scientific">Sphaerosporella brunnea</name>
    <dbReference type="NCBI Taxonomy" id="1250544"/>
    <lineage>
        <taxon>Eukaryota</taxon>
        <taxon>Fungi</taxon>
        <taxon>Dikarya</taxon>
        <taxon>Ascomycota</taxon>
        <taxon>Pezizomycotina</taxon>
        <taxon>Pezizomycetes</taxon>
        <taxon>Pezizales</taxon>
        <taxon>Pyronemataceae</taxon>
        <taxon>Sphaerosporella</taxon>
    </lineage>
</organism>
<feature type="compositionally biased region" description="Acidic residues" evidence="7">
    <location>
        <begin position="371"/>
        <end position="392"/>
    </location>
</feature>
<keyword evidence="4" id="KW-0804">Transcription</keyword>
<evidence type="ECO:0000256" key="6">
    <source>
        <dbReference type="SAM" id="Coils"/>
    </source>
</evidence>
<accession>A0A5J5EZC1</accession>
<evidence type="ECO:0000256" key="5">
    <source>
        <dbReference type="ARBA" id="ARBA00023242"/>
    </source>
</evidence>
<dbReference type="InterPro" id="IPR007309">
    <property type="entry name" value="TFIIIC_Bblock-bd"/>
</dbReference>
<feature type="compositionally biased region" description="Basic residues" evidence="7">
    <location>
        <begin position="645"/>
        <end position="654"/>
    </location>
</feature>
<dbReference type="InterPro" id="IPR044210">
    <property type="entry name" value="Tfc3-like"/>
</dbReference>
<name>A0A5J5EZC1_9PEZI</name>
<dbReference type="OrthoDB" id="5403573at2759"/>
<evidence type="ECO:0000259" key="9">
    <source>
        <dbReference type="Pfam" id="PF20222"/>
    </source>
</evidence>
<dbReference type="PANTHER" id="PTHR15180">
    <property type="entry name" value="GENERAL TRANSCRIPTION FACTOR 3C POLYPEPTIDE 1"/>
    <property type="match status" value="1"/>
</dbReference>
<keyword evidence="6" id="KW-0175">Coiled coil</keyword>
<evidence type="ECO:0000256" key="4">
    <source>
        <dbReference type="ARBA" id="ARBA00023163"/>
    </source>
</evidence>
<dbReference type="InterPro" id="IPR046488">
    <property type="entry name" value="Sfc3/Tfc3_C"/>
</dbReference>
<feature type="region of interest" description="Disordered" evidence="7">
    <location>
        <begin position="369"/>
        <end position="392"/>
    </location>
</feature>
<dbReference type="GO" id="GO:0006384">
    <property type="term" value="P:transcription initiation at RNA polymerase III promoter"/>
    <property type="evidence" value="ECO:0007669"/>
    <property type="project" value="InterPro"/>
</dbReference>
<feature type="compositionally biased region" description="Low complexity" evidence="7">
    <location>
        <begin position="720"/>
        <end position="730"/>
    </location>
</feature>
<dbReference type="GO" id="GO:0005634">
    <property type="term" value="C:nucleus"/>
    <property type="evidence" value="ECO:0007669"/>
    <property type="project" value="UniProtKB-SubCell"/>
</dbReference>
<feature type="domain" description="B-block binding subunit of TFIIIC" evidence="8">
    <location>
        <begin position="160"/>
        <end position="228"/>
    </location>
</feature>
<dbReference type="Pfam" id="PF04182">
    <property type="entry name" value="B-block_TFIIIC"/>
    <property type="match status" value="1"/>
</dbReference>
<feature type="region of interest" description="Disordered" evidence="7">
    <location>
        <begin position="61"/>
        <end position="80"/>
    </location>
</feature>
<feature type="coiled-coil region" evidence="6">
    <location>
        <begin position="1064"/>
        <end position="1131"/>
    </location>
</feature>
<dbReference type="EMBL" id="VXIS01000078">
    <property type="protein sequence ID" value="KAA8907545.1"/>
    <property type="molecule type" value="Genomic_DNA"/>
</dbReference>
<gene>
    <name evidence="10" type="ORF">FN846DRAFT_946809</name>
</gene>
<feature type="compositionally biased region" description="Polar residues" evidence="7">
    <location>
        <begin position="683"/>
        <end position="698"/>
    </location>
</feature>
<comment type="caution">
    <text evidence="10">The sequence shown here is derived from an EMBL/GenBank/DDBJ whole genome shotgun (WGS) entry which is preliminary data.</text>
</comment>
<dbReference type="GO" id="GO:0003677">
    <property type="term" value="F:DNA binding"/>
    <property type="evidence" value="ECO:0007669"/>
    <property type="project" value="UniProtKB-KW"/>
</dbReference>
<proteinExistence type="predicted"/>
<evidence type="ECO:0000256" key="3">
    <source>
        <dbReference type="ARBA" id="ARBA00023125"/>
    </source>
</evidence>
<protein>
    <submittedName>
        <fullName evidence="10">Uncharacterized protein</fullName>
    </submittedName>
</protein>
<keyword evidence="3" id="KW-0238">DNA-binding</keyword>
<dbReference type="PANTHER" id="PTHR15180:SF1">
    <property type="entry name" value="GENERAL TRANSCRIPTION FACTOR 3C POLYPEPTIDE 1"/>
    <property type="match status" value="1"/>
</dbReference>
<reference evidence="10 11" key="1">
    <citation type="submission" date="2019-09" db="EMBL/GenBank/DDBJ databases">
        <title>Draft genome of the ectomycorrhizal ascomycete Sphaerosporella brunnea.</title>
        <authorList>
            <consortium name="DOE Joint Genome Institute"/>
            <person name="Benucci G.M."/>
            <person name="Marozzi G."/>
            <person name="Antonielli L."/>
            <person name="Sanchez S."/>
            <person name="Marco P."/>
            <person name="Wang X."/>
            <person name="Falini L.B."/>
            <person name="Barry K."/>
            <person name="Haridas S."/>
            <person name="Lipzen A."/>
            <person name="Labutti K."/>
            <person name="Grigoriev I.V."/>
            <person name="Murat C."/>
            <person name="Martin F."/>
            <person name="Albertini E."/>
            <person name="Donnini D."/>
            <person name="Bonito G."/>
        </authorList>
    </citation>
    <scope>NUCLEOTIDE SEQUENCE [LARGE SCALE GENOMIC DNA]</scope>
    <source>
        <strain evidence="10 11">Sb_GMNB300</strain>
    </source>
</reference>
<dbReference type="Proteomes" id="UP000326924">
    <property type="component" value="Unassembled WGS sequence"/>
</dbReference>
<evidence type="ECO:0000256" key="2">
    <source>
        <dbReference type="ARBA" id="ARBA00022553"/>
    </source>
</evidence>
<evidence type="ECO:0000313" key="11">
    <source>
        <dbReference type="Proteomes" id="UP000326924"/>
    </source>
</evidence>
<sequence length="1782" mass="201991">MSVKALLNYVLEEVAIDGEQGTDVEALFKYVNDFYVKNRHERHNVGDLLWVSQLDSREQGEHNECHESSKQNESAHEKSRDCWGIPNVKEEFQEYIWELLKQQDDFVVGPKNQSRHMSLGEIVDKWSENKKDENLRVYATEDRRWRTLTGHGVDPKKVPNAVFKCLEVIGKHREQGLIQPELTKITGQDKKSIAGRTTMLKELGYIEKVNVLAKSMNTSKLTLMKFAIQRDIKRAQGAKEWKGKKDKTAVPEGNEAWTGDTIHVETLVKAVITELKNAKNGVLQRGDLKKKLGMDKSRFHWRSLSRILRKVETYGVWRRIRVPLPTSRSYDKKGGHNVTVRCHARCIKLLRDITNDDWRKLANSARMSIREDEDEASDAEEDKGEQDNEEMDVETFNEQLEKVDVSAIEEDPRELPQWTAYTPMPNIIFNMVKKAGKEGISSMDIVHRVIGSFYYRPMDQILHRMTDFPSKSQPTEYIHLAVIRETSITHRQTHYHYFSYDHHQELVKEGLAVEPWAPKTKKKGIKTGSLAEAEAPPKSSMKMQELDEFGFPALDTSRLLKKDGSGTFAESALVGKRKENIAAIQGKPGWKKGAVRTGRPRKYQPGEEPYLSAKKRKASADAAQNKELSEAIQDGECADTPASAPKRRGRPPKKQKTDTGPPKRRGRPPKNKPPATPIPAVDTNPQKTAASRASQQHGETAETPKVATPEATPQINQADTPIAAPVSVTPTPAPTRRGRKSAATPAPKTTRRGRKSVDTPAPRTTRATRKRKAVSPAPQLTPTRKRGKQDAPADGDVEMPSGPEEPSLEIEQPDSVLPSEQNGEQKQTFVPAESTEVPPVPPADTQAPEVLPVEQSEAMVTETAPPPEDIQDKSEEQVVTFSVDGISVEAEPAENEDNDCYGSIGGMLALGRQQAVLDLVSEHQGVFPGGNELRHAFNMKYKARNPKAGVADRRLVRGVVQALQNKGKINQYTFSFMTARGVVTTKKLLVDAKIPVDSPLVIETIREMKAADGNLWFPPGTDLPADVREKVLNPITTWVQSKPSVIEGIEFERMYPTSVEQIKKQREARAAERAARNAHKAEERKARQEIRAMKKSGVAGEWSGKFTEKQREEARRRKAELKEKFQNLQKKYLMPVDDDEAEERPSQPSIWWDHFVKRTDGKTFLNDVKDVRQWEMVNAMEGRPEREAVNPEGGLVMINHFGPEVEVSNDFSQAPPAMGSIIRDMVTEEGWRANTGHNTETAEKLPKATRIKPTKPPKPPVDTSITLQSIEAPPEPVKKRRRRRVLKKIPTVSRRQQAMAQIHGTTTIEEVTEEQEVHSRKDWSYRNKYTIPKEDEETLLIAVIIVRTIFGNVDRKINWDLVQKALPQHGPIVLQRRWPRVRDVHKTHLKKLQSEFEEMYLEAYESRLLPPIKLEDPMSFDLKLHVKWFRDNLELPEANAVPELSSKREVFDNLYNLRAEKPSMWRADYHNQNFTMGNRANHFVCYAYECPYVPEKIPGESGPVVEYVKSIIKSNIITDAATYNPAEAFALIRAQPEDAVDEAFFELSNKKVVAHRKEHNRVAPGRNYELTDKFHQSLRTPMDEKLFAQALRFDRSLETMFGQKEALELSPFVNDGSVACIFDLVASRRVRLEKREFKASPMGLVDGYETRSMPKHMVDFKVDLRAELSYADRPRAGALPPIPTGKTDNPIEPIRIWIDMNGAVVKGMWLRVATTVLSIITSRPGIHPREIAKMLNPGITLIEAMDIIRWLRQRGVIKFNKDLDMMTGCWSKEGFYRAFIGL</sequence>